<accession>A0A809R7U2</accession>
<reference evidence="1" key="1">
    <citation type="journal article" name="DNA Res.">
        <title>The physiological potential of anammox bacteria as revealed by their core genome structure.</title>
        <authorList>
            <person name="Okubo T."/>
            <person name="Toyoda A."/>
            <person name="Fukuhara K."/>
            <person name="Uchiyama I."/>
            <person name="Harigaya Y."/>
            <person name="Kuroiwa M."/>
            <person name="Suzuki T."/>
            <person name="Murakami Y."/>
            <person name="Suwa Y."/>
            <person name="Takami H."/>
        </authorList>
    </citation>
    <scope>NUCLEOTIDE SEQUENCE</scope>
    <source>
        <strain evidence="1">317325-2</strain>
    </source>
</reference>
<dbReference type="KEGG" id="npy:NPRO_12480"/>
<gene>
    <name evidence="1" type="ORF">NPRO_12480</name>
</gene>
<evidence type="ECO:0000313" key="1">
    <source>
        <dbReference type="EMBL" id="BBO23653.1"/>
    </source>
</evidence>
<dbReference type="Proteomes" id="UP000662873">
    <property type="component" value="Chromosome"/>
</dbReference>
<name>A0A809R7U2_9BACT</name>
<organism evidence="1 2">
    <name type="scientific">Candidatus Nitrosymbiomonas proteolyticus</name>
    <dbReference type="NCBI Taxonomy" id="2608984"/>
    <lineage>
        <taxon>Bacteria</taxon>
        <taxon>Bacillati</taxon>
        <taxon>Armatimonadota</taxon>
        <taxon>Armatimonadota incertae sedis</taxon>
        <taxon>Candidatus Nitrosymbiomonas</taxon>
    </lineage>
</organism>
<dbReference type="EMBL" id="AP021858">
    <property type="protein sequence ID" value="BBO23653.1"/>
    <property type="molecule type" value="Genomic_DNA"/>
</dbReference>
<dbReference type="AlphaFoldDB" id="A0A809R7U2"/>
<sequence length="606" mass="65101">MLTLISAIAASLLGMSVAFGQSFGRFGYTGALPVPGFEVDKAGFRVRHDAADWFRFQKPSDVWRPLLVNELGQTVMLSGVAHSPGKLKVDLLAPGFLLHFHYGFSFSVSSLSSPYLTWFEGSVGPGLPTPETSWVLVTFRDNQPPVLLAFPSSPQAVKITGKTGDWKIQSAKPFEGWVRICAPIGAVPFAANSVSRLGELVQRITSSTPYFVQESPRLLESSLVDDPGGVTLTWKFDRAGALLPTPATLAQLGGYDLKLRGDTVRLSSFDESGPHVVARGTDVSLRFPVIRIPTGRSLATGGIDLAPPATVSWADIPSVVELGLANLISARPPESRALAEQLYGEFMAQTIYVEEPLTQARLPFDSDGRGADLAAAHALLSQCMMTAEKATSEPNSLLTSLTWRRDWRTWRFWGKDPTASRRATAIAAVAGALCPEPIRRLDAAMFQAGLAAEEGLRTWQGRQGLPISGPPTVEPLDSLRRALFAMKPTDAGVALLEGFLSEIRVYGPQAFCASSVEGAVMLEWREAAGTEFSVILASGYPVDIAPGENVDLKEVGEALGFTVVKGISKGEGVCSLRVTLPTWAKPLPKMPAAPRYSESVIAPDPR</sequence>
<evidence type="ECO:0000313" key="2">
    <source>
        <dbReference type="Proteomes" id="UP000662873"/>
    </source>
</evidence>
<protein>
    <submittedName>
        <fullName evidence="1">Uncharacterized protein</fullName>
    </submittedName>
</protein>
<proteinExistence type="predicted"/>